<dbReference type="Proteomes" id="UP000030758">
    <property type="component" value="Unassembled WGS sequence"/>
</dbReference>
<dbReference type="Proteomes" id="UP000030764">
    <property type="component" value="Unassembled WGS sequence"/>
</dbReference>
<evidence type="ECO:0000313" key="1">
    <source>
        <dbReference type="EMBL" id="KFD56973.1"/>
    </source>
</evidence>
<accession>A0A085MIC7</accession>
<keyword evidence="3" id="KW-1185">Reference proteome</keyword>
<dbReference type="AlphaFoldDB" id="A0A085MIC7"/>
<name>A0A085MIC7_9BILA</name>
<evidence type="ECO:0000313" key="2">
    <source>
        <dbReference type="EMBL" id="KFD70078.1"/>
    </source>
</evidence>
<protein>
    <submittedName>
        <fullName evidence="1">Uncharacterized protein</fullName>
    </submittedName>
</protein>
<reference evidence="1 3" key="1">
    <citation type="journal article" date="2014" name="Nat. Genet.">
        <title>Genome and transcriptome of the porcine whipworm Trichuris suis.</title>
        <authorList>
            <person name="Jex A.R."/>
            <person name="Nejsum P."/>
            <person name="Schwarz E.M."/>
            <person name="Hu L."/>
            <person name="Young N.D."/>
            <person name="Hall R.S."/>
            <person name="Korhonen P.K."/>
            <person name="Liao S."/>
            <person name="Thamsborg S."/>
            <person name="Xia J."/>
            <person name="Xu P."/>
            <person name="Wang S."/>
            <person name="Scheerlinck J.P."/>
            <person name="Hofmann A."/>
            <person name="Sternberg P.W."/>
            <person name="Wang J."/>
            <person name="Gasser R.B."/>
        </authorList>
    </citation>
    <scope>NUCLEOTIDE SEQUENCE [LARGE SCALE GENOMIC DNA]</scope>
    <source>
        <strain evidence="2">DCEP-RM93F</strain>
        <strain evidence="1">DCEP-RM93M</strain>
    </source>
</reference>
<dbReference type="EMBL" id="KL367490">
    <property type="protein sequence ID" value="KFD70078.1"/>
    <property type="molecule type" value="Genomic_DNA"/>
</dbReference>
<sequence length="74" mass="8519">MEKAFLRAQIVNLSKTGASGCQKARLPGRQLFCVSSKSFDNDHLKWKRNCQLRSWRKALIWTDEKVSTSYKDVG</sequence>
<organism evidence="1 3">
    <name type="scientific">Trichuris suis</name>
    <name type="common">pig whipworm</name>
    <dbReference type="NCBI Taxonomy" id="68888"/>
    <lineage>
        <taxon>Eukaryota</taxon>
        <taxon>Metazoa</taxon>
        <taxon>Ecdysozoa</taxon>
        <taxon>Nematoda</taxon>
        <taxon>Enoplea</taxon>
        <taxon>Dorylaimia</taxon>
        <taxon>Trichinellida</taxon>
        <taxon>Trichuridae</taxon>
        <taxon>Trichuris</taxon>
    </lineage>
</organism>
<proteinExistence type="predicted"/>
<dbReference type="EMBL" id="KL363191">
    <property type="protein sequence ID" value="KFD56973.1"/>
    <property type="molecule type" value="Genomic_DNA"/>
</dbReference>
<evidence type="ECO:0000313" key="3">
    <source>
        <dbReference type="Proteomes" id="UP000030764"/>
    </source>
</evidence>
<gene>
    <name evidence="1" type="ORF">M513_02230</name>
    <name evidence="2" type="ORF">M514_02230</name>
</gene>